<sequence>MNSPEDESSENSWRLCGLYRNLKAYIIVFRRLLSDCLQSAKPQLQAQTYLKKQSERKIPCDVSLSAPLGFIPGAVICR</sequence>
<organism evidence="1 2">
    <name type="scientific">Caerostris extrusa</name>
    <name type="common">Bark spider</name>
    <name type="synonym">Caerostris bankana</name>
    <dbReference type="NCBI Taxonomy" id="172846"/>
    <lineage>
        <taxon>Eukaryota</taxon>
        <taxon>Metazoa</taxon>
        <taxon>Ecdysozoa</taxon>
        <taxon>Arthropoda</taxon>
        <taxon>Chelicerata</taxon>
        <taxon>Arachnida</taxon>
        <taxon>Araneae</taxon>
        <taxon>Araneomorphae</taxon>
        <taxon>Entelegynae</taxon>
        <taxon>Araneoidea</taxon>
        <taxon>Araneidae</taxon>
        <taxon>Caerostris</taxon>
    </lineage>
</organism>
<keyword evidence="2" id="KW-1185">Reference proteome</keyword>
<dbReference type="EMBL" id="BPLR01005941">
    <property type="protein sequence ID" value="GIY06269.1"/>
    <property type="molecule type" value="Genomic_DNA"/>
</dbReference>
<protein>
    <submittedName>
        <fullName evidence="1">Uncharacterized protein</fullName>
    </submittedName>
</protein>
<comment type="caution">
    <text evidence="1">The sequence shown here is derived from an EMBL/GenBank/DDBJ whole genome shotgun (WGS) entry which is preliminary data.</text>
</comment>
<proteinExistence type="predicted"/>
<name>A0AAV4QC32_CAEEX</name>
<accession>A0AAV4QC32</accession>
<dbReference type="Proteomes" id="UP001054945">
    <property type="component" value="Unassembled WGS sequence"/>
</dbReference>
<dbReference type="AlphaFoldDB" id="A0AAV4QC32"/>
<evidence type="ECO:0000313" key="1">
    <source>
        <dbReference type="EMBL" id="GIY06269.1"/>
    </source>
</evidence>
<reference evidence="1 2" key="1">
    <citation type="submission" date="2021-06" db="EMBL/GenBank/DDBJ databases">
        <title>Caerostris extrusa draft genome.</title>
        <authorList>
            <person name="Kono N."/>
            <person name="Arakawa K."/>
        </authorList>
    </citation>
    <scope>NUCLEOTIDE SEQUENCE [LARGE SCALE GENOMIC DNA]</scope>
</reference>
<evidence type="ECO:0000313" key="2">
    <source>
        <dbReference type="Proteomes" id="UP001054945"/>
    </source>
</evidence>
<gene>
    <name evidence="1" type="ORF">CEXT_544341</name>
</gene>